<dbReference type="GO" id="GO:0042732">
    <property type="term" value="P:D-xylose metabolic process"/>
    <property type="evidence" value="ECO:0007669"/>
    <property type="project" value="UniProtKB-KW"/>
</dbReference>
<keyword evidence="3" id="KW-0119">Carbohydrate metabolism</keyword>
<dbReference type="AlphaFoldDB" id="A0A938X4Y3"/>
<dbReference type="SUPFAM" id="SSF53067">
    <property type="entry name" value="Actin-like ATPase domain"/>
    <property type="match status" value="1"/>
</dbReference>
<sequence length="392" mass="43320">MPAGNQTLLKQNNQRAIAKYIIEHGPISRADLSKKLSISKPTVSANITALIERDLLMEIGFSESEIGKKPMLVDFNKNVRYVLVLDFISYITRGRIPVAVCNLYCEPIFIDFISLPPDFSGAWIDSEVPRQIDALCKAHHIPHEQIGKLVITAPTSCYDEQHIPFECRNGDKINLADVFHEQFAGKIAVKNDIDLAALGEKHFGVGKHVDNLLFAWIGLAIGGGLILNGNLYEGHAHSGGELAYSIVYNDWLHRYDELQNITSLEGIRRYIAAHPEEAAASVLAPHFKNDTFYLDMMIEAAANGDIFCIQFAKDTARVVARVIANLAYTLNLQMVIIGGEYTGFGSILTDTVMHCLAQIPLPPPAVTIPFYTNSAMYGAFRFGADSILKTLI</sequence>
<evidence type="ECO:0000256" key="1">
    <source>
        <dbReference type="ARBA" id="ARBA00002486"/>
    </source>
</evidence>
<dbReference type="Pfam" id="PF13412">
    <property type="entry name" value="HTH_24"/>
    <property type="match status" value="1"/>
</dbReference>
<dbReference type="InterPro" id="IPR043129">
    <property type="entry name" value="ATPase_NBD"/>
</dbReference>
<evidence type="ECO:0000313" key="4">
    <source>
        <dbReference type="EMBL" id="MBM6920033.1"/>
    </source>
</evidence>
<protein>
    <submittedName>
        <fullName evidence="4">ROK family transcriptional regulator</fullName>
    </submittedName>
</protein>
<evidence type="ECO:0000313" key="5">
    <source>
        <dbReference type="Proteomes" id="UP000774750"/>
    </source>
</evidence>
<dbReference type="SUPFAM" id="SSF46785">
    <property type="entry name" value="Winged helix' DNA-binding domain"/>
    <property type="match status" value="1"/>
</dbReference>
<dbReference type="Gene3D" id="1.10.10.10">
    <property type="entry name" value="Winged helix-like DNA-binding domain superfamily/Winged helix DNA-binding domain"/>
    <property type="match status" value="1"/>
</dbReference>
<dbReference type="PANTHER" id="PTHR18964">
    <property type="entry name" value="ROK (REPRESSOR, ORF, KINASE) FAMILY"/>
    <property type="match status" value="1"/>
</dbReference>
<evidence type="ECO:0000256" key="3">
    <source>
        <dbReference type="ARBA" id="ARBA00022629"/>
    </source>
</evidence>
<dbReference type="InterPro" id="IPR036388">
    <property type="entry name" value="WH-like_DNA-bd_sf"/>
</dbReference>
<dbReference type="EMBL" id="JACJKY010000003">
    <property type="protein sequence ID" value="MBM6920033.1"/>
    <property type="molecule type" value="Genomic_DNA"/>
</dbReference>
<dbReference type="InterPro" id="IPR036390">
    <property type="entry name" value="WH_DNA-bd_sf"/>
</dbReference>
<gene>
    <name evidence="4" type="ORF">H6A12_02505</name>
</gene>
<accession>A0A938X4Y3</accession>
<dbReference type="Proteomes" id="UP000774750">
    <property type="component" value="Unassembled WGS sequence"/>
</dbReference>
<evidence type="ECO:0000256" key="2">
    <source>
        <dbReference type="ARBA" id="ARBA00006479"/>
    </source>
</evidence>
<dbReference type="PANTHER" id="PTHR18964:SF149">
    <property type="entry name" value="BIFUNCTIONAL UDP-N-ACETYLGLUCOSAMINE 2-EPIMERASE_N-ACETYLMANNOSAMINE KINASE"/>
    <property type="match status" value="1"/>
</dbReference>
<proteinExistence type="inferred from homology"/>
<keyword evidence="3" id="KW-0859">Xylose metabolism</keyword>
<organism evidence="4 5">
    <name type="scientific">Merdimmobilis hominis</name>
    <dbReference type="NCBI Taxonomy" id="2897707"/>
    <lineage>
        <taxon>Bacteria</taxon>
        <taxon>Bacillati</taxon>
        <taxon>Bacillota</taxon>
        <taxon>Clostridia</taxon>
        <taxon>Eubacteriales</taxon>
        <taxon>Oscillospiraceae</taxon>
        <taxon>Merdimmobilis</taxon>
    </lineage>
</organism>
<reference evidence="4" key="2">
    <citation type="journal article" date="2021" name="Sci. Rep.">
        <title>The distribution of antibiotic resistance genes in chicken gut microbiota commensals.</title>
        <authorList>
            <person name="Juricova H."/>
            <person name="Matiasovicova J."/>
            <person name="Kubasova T."/>
            <person name="Cejkova D."/>
            <person name="Rychlik I."/>
        </authorList>
    </citation>
    <scope>NUCLEOTIDE SEQUENCE</scope>
    <source>
        <strain evidence="4">An559</strain>
    </source>
</reference>
<comment type="similarity">
    <text evidence="2">Belongs to the ROK (NagC/XylR) family.</text>
</comment>
<dbReference type="RefSeq" id="WP_204444442.1">
    <property type="nucleotide sequence ID" value="NZ_JACJKY010000003.1"/>
</dbReference>
<name>A0A938X4Y3_9FIRM</name>
<keyword evidence="5" id="KW-1185">Reference proteome</keyword>
<dbReference type="InterPro" id="IPR000600">
    <property type="entry name" value="ROK"/>
</dbReference>
<reference evidence="4" key="1">
    <citation type="submission" date="2020-08" db="EMBL/GenBank/DDBJ databases">
        <authorList>
            <person name="Cejkova D."/>
            <person name="Kubasova T."/>
            <person name="Jahodarova E."/>
            <person name="Rychlik I."/>
        </authorList>
    </citation>
    <scope>NUCLEOTIDE SEQUENCE</scope>
    <source>
        <strain evidence="4">An559</strain>
    </source>
</reference>
<dbReference type="Gene3D" id="3.30.420.40">
    <property type="match status" value="2"/>
</dbReference>
<comment type="caution">
    <text evidence="4">The sequence shown here is derived from an EMBL/GenBank/DDBJ whole genome shotgun (WGS) entry which is preliminary data.</text>
</comment>
<dbReference type="Pfam" id="PF00480">
    <property type="entry name" value="ROK"/>
    <property type="match status" value="1"/>
</dbReference>
<comment type="function">
    <text evidence="1">Transcriptional repressor of xylose-utilizing enzymes.</text>
</comment>